<dbReference type="InterPro" id="IPR025497">
    <property type="entry name" value="PatA-like_N"/>
</dbReference>
<feature type="region of interest" description="Disordered" evidence="1">
    <location>
        <begin position="237"/>
        <end position="323"/>
    </location>
</feature>
<organism evidence="3 4">
    <name type="scientific">Iamia majanohamensis</name>
    <dbReference type="NCBI Taxonomy" id="467976"/>
    <lineage>
        <taxon>Bacteria</taxon>
        <taxon>Bacillati</taxon>
        <taxon>Actinomycetota</taxon>
        <taxon>Acidimicrobiia</taxon>
        <taxon>Acidimicrobiales</taxon>
        <taxon>Iamiaceae</taxon>
        <taxon>Iamia</taxon>
    </lineage>
</organism>
<reference evidence="3" key="1">
    <citation type="submission" date="2023-01" db="EMBL/GenBank/DDBJ databases">
        <title>The diversity of Class Acidimicrobiia in South China Sea sediment environments and the proposal of Iamia marina sp. nov., a novel species of the genus Iamia.</title>
        <authorList>
            <person name="He Y."/>
            <person name="Tian X."/>
        </authorList>
    </citation>
    <scope>NUCLEOTIDE SEQUENCE</scope>
    <source>
        <strain evidence="3">DSM 19957</strain>
    </source>
</reference>
<feature type="compositionally biased region" description="Acidic residues" evidence="1">
    <location>
        <begin position="259"/>
        <end position="278"/>
    </location>
</feature>
<evidence type="ECO:0000313" key="4">
    <source>
        <dbReference type="Proteomes" id="UP001216390"/>
    </source>
</evidence>
<dbReference type="KEGG" id="ima:PO878_18040"/>
<evidence type="ECO:0000256" key="1">
    <source>
        <dbReference type="SAM" id="MobiDB-lite"/>
    </source>
</evidence>
<dbReference type="EMBL" id="CP116942">
    <property type="protein sequence ID" value="WCO66402.1"/>
    <property type="molecule type" value="Genomic_DNA"/>
</dbReference>
<sequence length="434" mass="45943">MALNGSLDDYSPAGALRVLSSDGRTGAVRFAGSGGCTVYLHEGQLYFARGADTDDALASALVRPGRLTADMWTRAVEEAGDAPRVGELLIEHGSIDPDLLASVVLSVIYDPLITLFREGDGQFEFEPDTMHWTGPYRGFNVEAIVNEVRRRVRGVDEMSDVVPSVSAWVSPRRTLPDGAAQVTLLREDWELVTSLSGPRTIVELAASMGRGQYSTAAIVHRLARAGLLEVVAEPFSPGEGLHEPSAAERLAGGDHDPGPADDDLVDVADGPTEAEEAAWEQWAQGNPFDHDPVGGGEDRGDAVAFGPSVAGSGPELAPDDVSLPRRAAVREAEREEAEDGSAGLAGIAGFHDPVAGMGRESAALAEAMDAPDDGQDPNAAWLENLYAQFIDEASDGGKATKKKEALDVAFQAPEQGETEKVGTLRRLVDALRRV</sequence>
<gene>
    <name evidence="3" type="ORF">PO878_18040</name>
</gene>
<name>A0AAE9Y4V6_9ACTN</name>
<feature type="compositionally biased region" description="Basic and acidic residues" evidence="1">
    <location>
        <begin position="288"/>
        <end position="301"/>
    </location>
</feature>
<keyword evidence="4" id="KW-1185">Reference proteome</keyword>
<evidence type="ECO:0000313" key="3">
    <source>
        <dbReference type="EMBL" id="WCO66402.1"/>
    </source>
</evidence>
<dbReference type="RefSeq" id="WP_272735925.1">
    <property type="nucleotide sequence ID" value="NZ_CP116942.1"/>
</dbReference>
<dbReference type="Pfam" id="PF14332">
    <property type="entry name" value="DUF4388"/>
    <property type="match status" value="1"/>
</dbReference>
<dbReference type="Proteomes" id="UP001216390">
    <property type="component" value="Chromosome"/>
</dbReference>
<feature type="domain" description="PatA-like N-terminal" evidence="2">
    <location>
        <begin position="5"/>
        <end position="152"/>
    </location>
</feature>
<proteinExistence type="predicted"/>
<accession>A0AAE9Y4V6</accession>
<protein>
    <submittedName>
        <fullName evidence="3">DUF4388 domain-containing protein</fullName>
    </submittedName>
</protein>
<feature type="compositionally biased region" description="Basic and acidic residues" evidence="1">
    <location>
        <begin position="240"/>
        <end position="258"/>
    </location>
</feature>
<dbReference type="AlphaFoldDB" id="A0AAE9Y4V6"/>
<evidence type="ECO:0000259" key="2">
    <source>
        <dbReference type="Pfam" id="PF14332"/>
    </source>
</evidence>